<sequence>MADSDVRGSKMTEDSETDEKSLRDLVVGLAQAMSEMKQDMSEIKRDISENKQETSVVGMRMDLMREKILTAVGKTRQFTVEHSKRLRQDLMEEFKEKLVVVRQQ</sequence>
<gene>
    <name evidence="2" type="ORF">E2C01_039540</name>
</gene>
<dbReference type="Gene3D" id="1.20.5.170">
    <property type="match status" value="1"/>
</dbReference>
<evidence type="ECO:0000313" key="2">
    <source>
        <dbReference type="EMBL" id="MPC45834.1"/>
    </source>
</evidence>
<name>A0A5B7FNB1_PORTR</name>
<dbReference type="AlphaFoldDB" id="A0A5B7FNB1"/>
<proteinExistence type="predicted"/>
<comment type="caution">
    <text evidence="2">The sequence shown here is derived from an EMBL/GenBank/DDBJ whole genome shotgun (WGS) entry which is preliminary data.</text>
</comment>
<dbReference type="EMBL" id="VSRR010006915">
    <property type="protein sequence ID" value="MPC45834.1"/>
    <property type="molecule type" value="Genomic_DNA"/>
</dbReference>
<evidence type="ECO:0000313" key="3">
    <source>
        <dbReference type="Proteomes" id="UP000324222"/>
    </source>
</evidence>
<dbReference type="Proteomes" id="UP000324222">
    <property type="component" value="Unassembled WGS sequence"/>
</dbReference>
<evidence type="ECO:0000256" key="1">
    <source>
        <dbReference type="SAM" id="MobiDB-lite"/>
    </source>
</evidence>
<reference evidence="2 3" key="1">
    <citation type="submission" date="2019-05" db="EMBL/GenBank/DDBJ databases">
        <title>Another draft genome of Portunus trituberculatus and its Hox gene families provides insights of decapod evolution.</title>
        <authorList>
            <person name="Jeong J.-H."/>
            <person name="Song I."/>
            <person name="Kim S."/>
            <person name="Choi T."/>
            <person name="Kim D."/>
            <person name="Ryu S."/>
            <person name="Kim W."/>
        </authorList>
    </citation>
    <scope>NUCLEOTIDE SEQUENCE [LARGE SCALE GENOMIC DNA]</scope>
    <source>
        <tissue evidence="2">Muscle</tissue>
    </source>
</reference>
<feature type="region of interest" description="Disordered" evidence="1">
    <location>
        <begin position="1"/>
        <end position="22"/>
    </location>
</feature>
<accession>A0A5B7FNB1</accession>
<keyword evidence="3" id="KW-1185">Reference proteome</keyword>
<protein>
    <submittedName>
        <fullName evidence="2">Uncharacterized protein</fullName>
    </submittedName>
</protein>
<organism evidence="2 3">
    <name type="scientific">Portunus trituberculatus</name>
    <name type="common">Swimming crab</name>
    <name type="synonym">Neptunus trituberculatus</name>
    <dbReference type="NCBI Taxonomy" id="210409"/>
    <lineage>
        <taxon>Eukaryota</taxon>
        <taxon>Metazoa</taxon>
        <taxon>Ecdysozoa</taxon>
        <taxon>Arthropoda</taxon>
        <taxon>Crustacea</taxon>
        <taxon>Multicrustacea</taxon>
        <taxon>Malacostraca</taxon>
        <taxon>Eumalacostraca</taxon>
        <taxon>Eucarida</taxon>
        <taxon>Decapoda</taxon>
        <taxon>Pleocyemata</taxon>
        <taxon>Brachyura</taxon>
        <taxon>Eubrachyura</taxon>
        <taxon>Portunoidea</taxon>
        <taxon>Portunidae</taxon>
        <taxon>Portuninae</taxon>
        <taxon>Portunus</taxon>
    </lineage>
</organism>